<proteinExistence type="predicted"/>
<protein>
    <submittedName>
        <fullName evidence="1">TIGR04255 family protein</fullName>
    </submittedName>
</protein>
<dbReference type="EMBL" id="BLKZ01000001">
    <property type="protein sequence ID" value="GFG92911.1"/>
    <property type="molecule type" value="Genomic_DNA"/>
</dbReference>
<reference evidence="1 2" key="1">
    <citation type="journal article" date="2019" name="Emerg. Microbes Infect.">
        <title>Comprehensive subspecies identification of 175 nontuberculous mycobacteria species based on 7547 genomic profiles.</title>
        <authorList>
            <person name="Matsumoto Y."/>
            <person name="Kinjo T."/>
            <person name="Motooka D."/>
            <person name="Nabeya D."/>
            <person name="Jung N."/>
            <person name="Uechi K."/>
            <person name="Horii T."/>
            <person name="Iida T."/>
            <person name="Fujita J."/>
            <person name="Nakamura S."/>
        </authorList>
    </citation>
    <scope>NUCLEOTIDE SEQUENCE [LARGE SCALE GENOMIC DNA]</scope>
    <source>
        <strain evidence="1 2">JCM 30725</strain>
    </source>
</reference>
<accession>A0A7I9YW37</accession>
<sequence length="286" mass="31545">MPYGAPKPLVMLAGMLPEINQNGVQPNAPVALVTMEIRHPATDSLTESASREIKHLLINDLPIERQAQDVSWGMTAPGAPPQPVADRFVRYGNRDNTVAASLKNQAVVVETSAYTSFEAFTDIVLRVIDARAQVSSIVGVERIGLRYVLEIRVPAGVDGRIDWSNWIDEQLLGPQRITPGGLFLTEWQGAAVYREPQPGKSLIVRYGPGVGQALDANYHLRRVTPPQTGPFFLMDIDSFWTPPTGSIPEYNRDALVSTFQDLYGPARVVFQDLITGRLKDELLKQS</sequence>
<comment type="caution">
    <text evidence="1">The sequence shown here is derived from an EMBL/GenBank/DDBJ whole genome shotgun (WGS) entry which is preliminary data.</text>
</comment>
<dbReference type="InterPro" id="IPR026349">
    <property type="entry name" value="CHP04255"/>
</dbReference>
<dbReference type="NCBIfam" id="TIGR04255">
    <property type="entry name" value="sporadTIGR04255"/>
    <property type="match status" value="1"/>
</dbReference>
<name>A0A7I9YW37_MYCBU</name>
<keyword evidence="2" id="KW-1185">Reference proteome</keyword>
<gene>
    <name evidence="1" type="ORF">MBOU_49530</name>
</gene>
<dbReference type="AlphaFoldDB" id="A0A7I9YW37"/>
<evidence type="ECO:0000313" key="2">
    <source>
        <dbReference type="Proteomes" id="UP000465360"/>
    </source>
</evidence>
<organism evidence="1 2">
    <name type="scientific">Mycobacterium bourgelatii</name>
    <dbReference type="NCBI Taxonomy" id="1273442"/>
    <lineage>
        <taxon>Bacteria</taxon>
        <taxon>Bacillati</taxon>
        <taxon>Actinomycetota</taxon>
        <taxon>Actinomycetes</taxon>
        <taxon>Mycobacteriales</taxon>
        <taxon>Mycobacteriaceae</taxon>
        <taxon>Mycobacterium</taxon>
    </lineage>
</organism>
<dbReference type="Proteomes" id="UP000465360">
    <property type="component" value="Unassembled WGS sequence"/>
</dbReference>
<evidence type="ECO:0000313" key="1">
    <source>
        <dbReference type="EMBL" id="GFG92911.1"/>
    </source>
</evidence>